<evidence type="ECO:0000256" key="9">
    <source>
        <dbReference type="SAM" id="Coils"/>
    </source>
</evidence>
<dbReference type="CDD" id="cd18175">
    <property type="entry name" value="ATP-synt_Vo_c_ATP6C_rpt1"/>
    <property type="match status" value="1"/>
</dbReference>
<dbReference type="EMBL" id="CAXAMM010038573">
    <property type="protein sequence ID" value="CAK9079070.1"/>
    <property type="molecule type" value="Genomic_DNA"/>
</dbReference>
<keyword evidence="3" id="KW-0813">Transport</keyword>
<dbReference type="PRINTS" id="PR00122">
    <property type="entry name" value="VACATPASE"/>
</dbReference>
<feature type="transmembrane region" description="Helical" evidence="10">
    <location>
        <begin position="879"/>
        <end position="906"/>
    </location>
</feature>
<feature type="signal peptide" evidence="11">
    <location>
        <begin position="1"/>
        <end position="23"/>
    </location>
</feature>
<dbReference type="Gene3D" id="1.20.120.610">
    <property type="entry name" value="lithium bound rotor ring of v- atpase"/>
    <property type="match status" value="1"/>
</dbReference>
<comment type="subcellular location">
    <subcellularLocation>
        <location evidence="1">Membrane</location>
        <topology evidence="1">Multi-pass membrane protein</topology>
    </subcellularLocation>
</comment>
<proteinExistence type="inferred from homology"/>
<reference evidence="13 14" key="1">
    <citation type="submission" date="2024-02" db="EMBL/GenBank/DDBJ databases">
        <authorList>
            <person name="Chen Y."/>
            <person name="Shah S."/>
            <person name="Dougan E. K."/>
            <person name="Thang M."/>
            <person name="Chan C."/>
        </authorList>
    </citation>
    <scope>NUCLEOTIDE SEQUENCE [LARGE SCALE GENOMIC DNA]</scope>
</reference>
<dbReference type="Pfam" id="PF05721">
    <property type="entry name" value="PhyH"/>
    <property type="match status" value="1"/>
</dbReference>
<comment type="similarity">
    <text evidence="2">Belongs to the V-ATPase proteolipid subunit family.</text>
</comment>
<feature type="transmembrane region" description="Helical" evidence="10">
    <location>
        <begin position="101"/>
        <end position="122"/>
    </location>
</feature>
<feature type="transmembrane region" description="Helical" evidence="10">
    <location>
        <begin position="284"/>
        <end position="305"/>
    </location>
</feature>
<feature type="coiled-coil region" evidence="9">
    <location>
        <begin position="502"/>
        <end position="536"/>
    </location>
</feature>
<accession>A0ABP0PWJ6</accession>
<keyword evidence="7" id="KW-0406">Ion transport</keyword>
<dbReference type="SUPFAM" id="SSF81333">
    <property type="entry name" value="F1F0 ATP synthase subunit C"/>
    <property type="match status" value="1"/>
</dbReference>
<dbReference type="SUPFAM" id="SSF51197">
    <property type="entry name" value="Clavaminate synthase-like"/>
    <property type="match status" value="1"/>
</dbReference>
<keyword evidence="4 10" id="KW-0812">Transmembrane</keyword>
<dbReference type="PANTHER" id="PTHR10263">
    <property type="entry name" value="V-TYPE PROTON ATPASE PROTEOLIPID SUBUNIT"/>
    <property type="match status" value="1"/>
</dbReference>
<dbReference type="InterPro" id="IPR000245">
    <property type="entry name" value="ATPase_proteolipid_csu"/>
</dbReference>
<keyword evidence="11" id="KW-0732">Signal</keyword>
<keyword evidence="14" id="KW-1185">Reference proteome</keyword>
<feature type="transmembrane region" description="Helical" evidence="10">
    <location>
        <begin position="426"/>
        <end position="449"/>
    </location>
</feature>
<feature type="domain" description="V-ATPase proteolipid subunit C-like" evidence="12">
    <location>
        <begin position="885"/>
        <end position="943"/>
    </location>
</feature>
<dbReference type="InterPro" id="IPR011555">
    <property type="entry name" value="ATPase_proteolipid_su_C_euk"/>
</dbReference>
<evidence type="ECO:0000256" key="3">
    <source>
        <dbReference type="ARBA" id="ARBA00022448"/>
    </source>
</evidence>
<evidence type="ECO:0000256" key="5">
    <source>
        <dbReference type="ARBA" id="ARBA00022781"/>
    </source>
</evidence>
<sequence>MACRLAWLVASLLASCLINPTSSKNHTEDVAAFRSNGWFLSRQLLPHEEVTAVAAKLESLLSEHGRRAFGDEGEKKASLVTENAPSESLALIPKAISESDWIAPTVGSILVVVGALLLYSYLNREKEPTSDVESGTEGTKQADALTSEALTSQAEEMIEKAKEKFGSKLSADGDVVQILQAKAQGFGDRLRALVMNELNSAASSVGKALEADDCAAILDWDSNISANLPSLSVLLAGLLVPVNLSINYACHVSQVFLVLLPIGCVTAAAEYFDRDHPCTSIPGLRLWSRITGCAVVVVMCCRLMMMKRIASAQRDLRSKSEAVCSKLAHLEKDPRDLSITDLRELFAAHASTLQQAVVCESYCTSPVISHIIGLGTFIWLLTTFYNTYLYFAYMFVPGVVAFHPAAAEDPSYCAAWVTVCASKVALLVAVLFFFMNLVTVALWIFQAVLNSSAMSSKISMQARLLDSANFGIPAGQLLVKAFLFRAESDVLTAKFAVSMRDRSELAQMYADTEARLNALKEKVSSKEGNVEKMQQEIDALGGGSLEASAQRMSEKGLDFENLRGKGLAMVEAAHQQAANVEVAATDEIEKLSERVQEIIKQVTESESFKAAQAQAADAVDQAQRTSKETASGTVADFVSKQSGSLWQEAARFAGTTELCVLMDRGFSKDPGDPETHWHRDDEAIGLPSLHGGIRTVHAWIPLKAMGKELGTLRYLLGTHRREYNWFEEFLAHLWGWEFAWFATARTEQDDALRLGDVAWHDGWILHSAGHNEGQQVRNGLAISPGWDGVGVAIGLSVKGPRSAEAGFMGVTSALVFANLGAAYGTAKSGVGIASMGVMRPDMIMKSIIPVVMAGVLGIYGLITAVIINGKMDAANYSAYSGYAHLGAGLTVGMSSLAAGLAIGIVGDAGVRANAQQPRLFVGMILILIFAEALGLYGLIVGLVVASTAEGKGKGLCTPYAATDVLFDKGWRERHRQGENDYAKTYISEPFAERAKRFVLRSIAGALAGLGVLNAELALYSFAVTNGEMEVAASYRDVAGSKIRDLPLRIMIGSRWPLLLLLSSENLRKHAPPQGSPDIANDVTANCLHVENPVLNWPRFQSLFWGAEEKVKEWMVESIRYVYSWQMVQIPKDVMAECPLGYITAVLIKAIALMVFANKPHYPVPVEVLK</sequence>
<feature type="transmembrane region" description="Helical" evidence="10">
    <location>
        <begin position="255"/>
        <end position="272"/>
    </location>
</feature>
<dbReference type="InterPro" id="IPR035921">
    <property type="entry name" value="F/V-ATP_Csub_sf"/>
</dbReference>
<keyword evidence="5" id="KW-0375">Hydrogen ion transport</keyword>
<feature type="chain" id="PRO_5045551838" evidence="11">
    <location>
        <begin position="24"/>
        <end position="1169"/>
    </location>
</feature>
<evidence type="ECO:0000256" key="7">
    <source>
        <dbReference type="ARBA" id="ARBA00023065"/>
    </source>
</evidence>
<evidence type="ECO:0000256" key="8">
    <source>
        <dbReference type="ARBA" id="ARBA00023136"/>
    </source>
</evidence>
<evidence type="ECO:0000256" key="4">
    <source>
        <dbReference type="ARBA" id="ARBA00022692"/>
    </source>
</evidence>
<keyword evidence="6 10" id="KW-1133">Transmembrane helix</keyword>
<dbReference type="Pfam" id="PF00137">
    <property type="entry name" value="ATP-synt_C"/>
    <property type="match status" value="2"/>
</dbReference>
<dbReference type="CDD" id="cd18176">
    <property type="entry name" value="ATP-synt_Vo_c_ATP6C_rpt2"/>
    <property type="match status" value="1"/>
</dbReference>
<evidence type="ECO:0000259" key="12">
    <source>
        <dbReference type="Pfam" id="PF00137"/>
    </source>
</evidence>
<dbReference type="NCBIfam" id="TIGR01100">
    <property type="entry name" value="V_ATP_synt_C"/>
    <property type="match status" value="1"/>
</dbReference>
<feature type="transmembrane region" description="Helical" evidence="10">
    <location>
        <begin position="846"/>
        <end position="867"/>
    </location>
</feature>
<gene>
    <name evidence="13" type="ORF">SCF082_LOCUS37744</name>
</gene>
<dbReference type="InterPro" id="IPR008775">
    <property type="entry name" value="Phytyl_CoA_dOase-like"/>
</dbReference>
<evidence type="ECO:0000256" key="10">
    <source>
        <dbReference type="SAM" id="Phobius"/>
    </source>
</evidence>
<dbReference type="InterPro" id="IPR002379">
    <property type="entry name" value="ATPase_proteolipid_c-like_dom"/>
</dbReference>
<evidence type="ECO:0000256" key="11">
    <source>
        <dbReference type="SAM" id="SignalP"/>
    </source>
</evidence>
<organism evidence="13 14">
    <name type="scientific">Durusdinium trenchii</name>
    <dbReference type="NCBI Taxonomy" id="1381693"/>
    <lineage>
        <taxon>Eukaryota</taxon>
        <taxon>Sar</taxon>
        <taxon>Alveolata</taxon>
        <taxon>Dinophyceae</taxon>
        <taxon>Suessiales</taxon>
        <taxon>Symbiodiniaceae</taxon>
        <taxon>Durusdinium</taxon>
    </lineage>
</organism>
<dbReference type="Gene3D" id="2.60.120.620">
    <property type="entry name" value="q2cbj1_9rhob like domain"/>
    <property type="match status" value="1"/>
</dbReference>
<dbReference type="PROSITE" id="PS51257">
    <property type="entry name" value="PROKAR_LIPOPROTEIN"/>
    <property type="match status" value="1"/>
</dbReference>
<evidence type="ECO:0000256" key="6">
    <source>
        <dbReference type="ARBA" id="ARBA00022989"/>
    </source>
</evidence>
<evidence type="ECO:0000313" key="14">
    <source>
        <dbReference type="Proteomes" id="UP001642464"/>
    </source>
</evidence>
<keyword evidence="9" id="KW-0175">Coiled coil</keyword>
<comment type="caution">
    <text evidence="13">The sequence shown here is derived from an EMBL/GenBank/DDBJ whole genome shotgun (WGS) entry which is preliminary data.</text>
</comment>
<evidence type="ECO:0000256" key="2">
    <source>
        <dbReference type="ARBA" id="ARBA00007296"/>
    </source>
</evidence>
<feature type="transmembrane region" description="Helical" evidence="10">
    <location>
        <begin position="918"/>
        <end position="945"/>
    </location>
</feature>
<name>A0ABP0PWJ6_9DINO</name>
<protein>
    <submittedName>
        <fullName evidence="13">V-type proton ATPase 16 kDa proteolipid subunit (V-ATPase 16 kDa proteolipid subunit) (Vacuolar proton pump 16 kDa proteolipid subunit)</fullName>
    </submittedName>
</protein>
<dbReference type="Proteomes" id="UP001642464">
    <property type="component" value="Unassembled WGS sequence"/>
</dbReference>
<evidence type="ECO:0000256" key="1">
    <source>
        <dbReference type="ARBA" id="ARBA00004141"/>
    </source>
</evidence>
<evidence type="ECO:0000313" key="13">
    <source>
        <dbReference type="EMBL" id="CAK9079070.1"/>
    </source>
</evidence>
<feature type="domain" description="V-ATPase proteolipid subunit C-like" evidence="12">
    <location>
        <begin position="808"/>
        <end position="867"/>
    </location>
</feature>
<keyword evidence="8 10" id="KW-0472">Membrane</keyword>